<feature type="chain" id="PRO_5045608727" evidence="1">
    <location>
        <begin position="26"/>
        <end position="224"/>
    </location>
</feature>
<dbReference type="InterPro" id="IPR013424">
    <property type="entry name" value="Ice-binding_C"/>
</dbReference>
<evidence type="ECO:0000313" key="3">
    <source>
        <dbReference type="EMBL" id="MEC5385878.1"/>
    </source>
</evidence>
<proteinExistence type="predicted"/>
<gene>
    <name evidence="3" type="ORF">VVD49_09090</name>
</gene>
<dbReference type="InterPro" id="IPR001322">
    <property type="entry name" value="Lamin_tail_dom"/>
</dbReference>
<dbReference type="NCBIfam" id="TIGR02595">
    <property type="entry name" value="PEP_CTERM"/>
    <property type="match status" value="1"/>
</dbReference>
<evidence type="ECO:0000313" key="4">
    <source>
        <dbReference type="Proteomes" id="UP001331561"/>
    </source>
</evidence>
<dbReference type="RefSeq" id="WP_327598822.1">
    <property type="nucleotide sequence ID" value="NZ_JAYXHS010000001.1"/>
</dbReference>
<feature type="domain" description="LTD" evidence="2">
    <location>
        <begin position="18"/>
        <end position="150"/>
    </location>
</feature>
<feature type="signal peptide" evidence="1">
    <location>
        <begin position="1"/>
        <end position="25"/>
    </location>
</feature>
<evidence type="ECO:0000256" key="1">
    <source>
        <dbReference type="SAM" id="SignalP"/>
    </source>
</evidence>
<keyword evidence="4" id="KW-1185">Reference proteome</keyword>
<name>A0ABU6K1S4_9RHOO</name>
<keyword evidence="1" id="KW-0732">Signal</keyword>
<organism evidence="3 4">
    <name type="scientific">Uliginosibacterium silvisoli</name>
    <dbReference type="NCBI Taxonomy" id="3114758"/>
    <lineage>
        <taxon>Bacteria</taxon>
        <taxon>Pseudomonadati</taxon>
        <taxon>Pseudomonadota</taxon>
        <taxon>Betaproteobacteria</taxon>
        <taxon>Rhodocyclales</taxon>
        <taxon>Zoogloeaceae</taxon>
        <taxon>Uliginosibacterium</taxon>
    </lineage>
</organism>
<accession>A0ABU6K1S4</accession>
<comment type="caution">
    <text evidence="3">The sequence shown here is derived from an EMBL/GenBank/DDBJ whole genome shotgun (WGS) entry which is preliminary data.</text>
</comment>
<reference evidence="3 4" key="1">
    <citation type="submission" date="2024-01" db="EMBL/GenBank/DDBJ databases">
        <title>Uliginosibacterium soil sp. nov.</title>
        <authorList>
            <person name="Lv Y."/>
        </authorList>
    </citation>
    <scope>NUCLEOTIDE SEQUENCE [LARGE SCALE GENOMIC DNA]</scope>
    <source>
        <strain evidence="3 4">H3</strain>
    </source>
</reference>
<dbReference type="Pfam" id="PF00932">
    <property type="entry name" value="LTD"/>
    <property type="match status" value="1"/>
</dbReference>
<dbReference type="EMBL" id="JAYXHS010000001">
    <property type="protein sequence ID" value="MEC5385878.1"/>
    <property type="molecule type" value="Genomic_DNA"/>
</dbReference>
<protein>
    <submittedName>
        <fullName evidence="3">Lamin tail domain-containing protein</fullName>
    </submittedName>
</protein>
<sequence>MQSIKKPLLGLVSIFFIAGASMANAQVRVTEVAPWASGNAPYASDWFELTNFGSSAVSIAGWKMDDSSASFASAVALAGITSIAAGESVIFAEKSVSASFLSTWFGTASPSLQFGTYVGSGVGLSTDGDAVNIYNASGVLQASVSFGVADGSTPYQSFDNRAGLDNTTISQLSVAGVNGAFVALNDASEIGSPGSIAAVPEPTNIAMLLAGLGLMGVIVRKRAV</sequence>
<dbReference type="Proteomes" id="UP001331561">
    <property type="component" value="Unassembled WGS sequence"/>
</dbReference>
<dbReference type="PROSITE" id="PS51841">
    <property type="entry name" value="LTD"/>
    <property type="match status" value="1"/>
</dbReference>
<evidence type="ECO:0000259" key="2">
    <source>
        <dbReference type="PROSITE" id="PS51841"/>
    </source>
</evidence>
<dbReference type="Pfam" id="PF07589">
    <property type="entry name" value="PEP-CTERM"/>
    <property type="match status" value="1"/>
</dbReference>